<feature type="transmembrane region" description="Helical" evidence="1">
    <location>
        <begin position="184"/>
        <end position="207"/>
    </location>
</feature>
<dbReference type="EMBL" id="QHHU01000146">
    <property type="protein sequence ID" value="RSM34460.1"/>
    <property type="molecule type" value="Genomic_DNA"/>
</dbReference>
<feature type="transmembrane region" description="Helical" evidence="1">
    <location>
        <begin position="144"/>
        <end position="172"/>
    </location>
</feature>
<dbReference type="SUPFAM" id="SSF52540">
    <property type="entry name" value="P-loop containing nucleoside triphosphate hydrolases"/>
    <property type="match status" value="1"/>
</dbReference>
<accession>A0A428VUF6</accession>
<feature type="domain" description="KAP NTPase" evidence="2">
    <location>
        <begin position="47"/>
        <end position="382"/>
    </location>
</feature>
<dbReference type="AlphaFoldDB" id="A0A428VUF6"/>
<dbReference type="OrthoDB" id="88903at2"/>
<dbReference type="PANTHER" id="PTHR22674:SF6">
    <property type="entry name" value="NTPASE KAP FAMILY P-LOOP DOMAIN-CONTAINING PROTEIN 1"/>
    <property type="match status" value="1"/>
</dbReference>
<dbReference type="Proteomes" id="UP000286716">
    <property type="component" value="Unassembled WGS sequence"/>
</dbReference>
<gene>
    <name evidence="3" type="ORF">DMA12_48195</name>
</gene>
<protein>
    <recommendedName>
        <fullName evidence="2">KAP NTPase domain-containing protein</fullName>
    </recommendedName>
</protein>
<dbReference type="InterPro" id="IPR052754">
    <property type="entry name" value="NTPase_KAP_P-loop"/>
</dbReference>
<dbReference type="PANTHER" id="PTHR22674">
    <property type="entry name" value="NTPASE, KAP FAMILY P-LOOP DOMAIN-CONTAINING 1"/>
    <property type="match status" value="1"/>
</dbReference>
<sequence length="1254" mass="135107">MDGRIAGAGGSDAGFTVRSGLLGHEDLIEDRELTDAHEDRFEHQCIADQLVELATRVEAPTNIALYGPWGSGKSGIANLVKGRLQGAKGVRFVRFDAFKYAENPLRRTFVTAAANELGVTDAKYHEDLYSGRTRTDIRVPAASVWTLIWVFALLLTALVSLLVGAIAIVALLQAGTFDENFTRMAGTAVTAGLVPATLLSGLVALVGKNLAAERSLSKPDSDEQFEALLADLVKDSKADRVVIFVDELDRCSSEDVVATLDAVRTFLGTDRCVFIVAADQQVLEEALSRKSQQPTPVTAHNPYYSTGSAYLDKVFQYQISLPALLAPNIGEFALNLVKDRQSGVWSELTNLPLVISVLIPGHVTSPRRVKHLLNTFALTYRLAEERFRTKHLHENPARSATALAKLVCLRVEFPLFGRDLVIDPELPSHVLNLQNSESLPDDIDPDAKELAQRYNNPDAKLAPLMVGEGNENGEGVNGAGNTRVADTRHTHHRQLLNYLQRTRTVDGPSRDLVFLRSEESLFGLDTASAKRLLASAEDGDIGAVVDAVGAEGGSLDRRDSALRYLTTRMRHSFGVAEQNIAVALIELVKQRPDLPYGIVADEVLASISNLEQSGINILTASNAEGAWQLTLCATSDADGLRRRIIQIVRDDEEADVQFILREPAAAAADARGVNALLARGLCSSHREATLATLRAVDAPVRLELLRLAQTLPKLLAEALNTPPVTAPAQPTTADATTAAVTTAAPAQPVESPKVTAAKKAIESLAALAHDLRNDDADSVHAIVGLVLAIDHEYGRTEINKIISNLPLTSDGDLAAQILRSAEFRVVASWPRWLGAITPGSRVPDADQRWAKLVIKLWSSTAGKQPPEVVDVGRAASALLTQIEPLPHVRPDITDRVMKTVAEVVETDSDAASRLPAVAAARVLATHGFVDPSLLTTTLIDSLTKTLRADIAMDNRGEALRSYLFDTVPEVFKNEVERDGATTLAMDLMTALTEEHWMAQFGRVQLLLQSLNHAGHHLPAFSDLLPKAATMTTLADELVGECAEPLASWLRLAVVTPADAQALLSAAVGTSLLTTDVVAGFQHVTAGWSDEEHLEFIRAFVGKPESSTPDAKVIAAINLAGANEAGVVETLVERYNASKNNSMRVAVLNLWVAASIQKEPERVELFKQVAIAMLELTSSGGPNAEAIKSVFRVMPQIGRPPKSVRSAFDAATQRAVDGKKELENAALHGLAPLGYATKSASLLGSRRVIDFGKRR</sequence>
<evidence type="ECO:0000313" key="3">
    <source>
        <dbReference type="EMBL" id="RSM34460.1"/>
    </source>
</evidence>
<keyword evidence="1" id="KW-1133">Transmembrane helix</keyword>
<evidence type="ECO:0000259" key="2">
    <source>
        <dbReference type="Pfam" id="PF07693"/>
    </source>
</evidence>
<evidence type="ECO:0000256" key="1">
    <source>
        <dbReference type="SAM" id="Phobius"/>
    </source>
</evidence>
<dbReference type="InterPro" id="IPR011646">
    <property type="entry name" value="KAP_P-loop"/>
</dbReference>
<reference evidence="3 4" key="1">
    <citation type="submission" date="2018-05" db="EMBL/GenBank/DDBJ databases">
        <title>Evolution of GPA BGCs.</title>
        <authorList>
            <person name="Waglechner N."/>
            <person name="Wright G.D."/>
        </authorList>
    </citation>
    <scope>NUCLEOTIDE SEQUENCE [LARGE SCALE GENOMIC DNA]</scope>
    <source>
        <strain evidence="3 4">DSM 5908</strain>
    </source>
</reference>
<comment type="caution">
    <text evidence="3">The sequence shown here is derived from an EMBL/GenBank/DDBJ whole genome shotgun (WGS) entry which is preliminary data.</text>
</comment>
<dbReference type="Pfam" id="PF07693">
    <property type="entry name" value="KAP_NTPase"/>
    <property type="match status" value="1"/>
</dbReference>
<evidence type="ECO:0000313" key="4">
    <source>
        <dbReference type="Proteomes" id="UP000286716"/>
    </source>
</evidence>
<name>A0A428VUF6_AMYBA</name>
<dbReference type="InterPro" id="IPR027417">
    <property type="entry name" value="P-loop_NTPase"/>
</dbReference>
<keyword evidence="1" id="KW-0812">Transmembrane</keyword>
<organism evidence="3 4">
    <name type="scientific">Amycolatopsis balhimycina DSM 5908</name>
    <dbReference type="NCBI Taxonomy" id="1081091"/>
    <lineage>
        <taxon>Bacteria</taxon>
        <taxon>Bacillati</taxon>
        <taxon>Actinomycetota</taxon>
        <taxon>Actinomycetes</taxon>
        <taxon>Pseudonocardiales</taxon>
        <taxon>Pseudonocardiaceae</taxon>
        <taxon>Amycolatopsis</taxon>
    </lineage>
</organism>
<keyword evidence="1" id="KW-0472">Membrane</keyword>
<dbReference type="Gene3D" id="3.40.50.300">
    <property type="entry name" value="P-loop containing nucleotide triphosphate hydrolases"/>
    <property type="match status" value="1"/>
</dbReference>
<dbReference type="RefSeq" id="WP_020640035.1">
    <property type="nucleotide sequence ID" value="NZ_QHHU01000146.1"/>
</dbReference>
<proteinExistence type="predicted"/>
<keyword evidence="4" id="KW-1185">Reference proteome</keyword>